<evidence type="ECO:0000256" key="3">
    <source>
        <dbReference type="ARBA" id="ARBA00006464"/>
    </source>
</evidence>
<dbReference type="NCBIfam" id="TIGR03025">
    <property type="entry name" value="EPS_sugtrans"/>
    <property type="match status" value="1"/>
</dbReference>
<keyword evidence="12" id="KW-1185">Reference proteome</keyword>
<proteinExistence type="inferred from homology"/>
<gene>
    <name evidence="11" type="primary">wbaP</name>
    <name evidence="11" type="ORF">HRQ91_06215</name>
</gene>
<dbReference type="NCBIfam" id="TIGR03022">
    <property type="entry name" value="WbaP_sugtrans"/>
    <property type="match status" value="1"/>
</dbReference>
<dbReference type="InterPro" id="IPR017475">
    <property type="entry name" value="EPS_sugar_tfrase"/>
</dbReference>
<evidence type="ECO:0000256" key="8">
    <source>
        <dbReference type="ARBA" id="ARBA00023136"/>
    </source>
</evidence>
<evidence type="ECO:0000313" key="12">
    <source>
        <dbReference type="Proteomes" id="UP000671908"/>
    </source>
</evidence>
<feature type="transmembrane region" description="Helical" evidence="9">
    <location>
        <begin position="20"/>
        <end position="46"/>
    </location>
</feature>
<dbReference type="InterPro" id="IPR017472">
    <property type="entry name" value="Undecaprenyl-P_galact_Ptfrase"/>
</dbReference>
<dbReference type="GO" id="GO:0016780">
    <property type="term" value="F:phosphotransferase activity, for other substituted phosphate groups"/>
    <property type="evidence" value="ECO:0007669"/>
    <property type="project" value="TreeGrafter"/>
</dbReference>
<dbReference type="Pfam" id="PF02397">
    <property type="entry name" value="Bac_transf"/>
    <property type="match status" value="1"/>
</dbReference>
<keyword evidence="6 9" id="KW-0812">Transmembrane</keyword>
<dbReference type="RefSeq" id="WP_210118775.1">
    <property type="nucleotide sequence ID" value="NZ_CP054142.1"/>
</dbReference>
<feature type="transmembrane region" description="Helical" evidence="9">
    <location>
        <begin position="115"/>
        <end position="135"/>
    </location>
</feature>
<dbReference type="EMBL" id="CP054142">
    <property type="protein sequence ID" value="QTQ14083.1"/>
    <property type="molecule type" value="Genomic_DNA"/>
</dbReference>
<organism evidence="11 12">
    <name type="scientific">Treponema parvum</name>
    <dbReference type="NCBI Taxonomy" id="138851"/>
    <lineage>
        <taxon>Bacteria</taxon>
        <taxon>Pseudomonadati</taxon>
        <taxon>Spirochaetota</taxon>
        <taxon>Spirochaetia</taxon>
        <taxon>Spirochaetales</taxon>
        <taxon>Treponemataceae</taxon>
        <taxon>Treponema</taxon>
    </lineage>
</organism>
<keyword evidence="5" id="KW-0808">Transferase</keyword>
<evidence type="ECO:0000256" key="7">
    <source>
        <dbReference type="ARBA" id="ARBA00022989"/>
    </source>
</evidence>
<evidence type="ECO:0000256" key="1">
    <source>
        <dbReference type="ARBA" id="ARBA00004141"/>
    </source>
</evidence>
<evidence type="ECO:0000256" key="2">
    <source>
        <dbReference type="ARBA" id="ARBA00004236"/>
    </source>
</evidence>
<dbReference type="PANTHER" id="PTHR30576:SF4">
    <property type="entry name" value="UNDECAPRENYL-PHOSPHATE GALACTOSE PHOSPHOTRANSFERASE"/>
    <property type="match status" value="1"/>
</dbReference>
<feature type="domain" description="Bacterial sugar transferase" evidence="10">
    <location>
        <begin position="275"/>
        <end position="466"/>
    </location>
</feature>
<keyword evidence="7 9" id="KW-1133">Transmembrane helix</keyword>
<evidence type="ECO:0000256" key="5">
    <source>
        <dbReference type="ARBA" id="ARBA00022679"/>
    </source>
</evidence>
<feature type="transmembrane region" description="Helical" evidence="9">
    <location>
        <begin position="91"/>
        <end position="109"/>
    </location>
</feature>
<evidence type="ECO:0000256" key="4">
    <source>
        <dbReference type="ARBA" id="ARBA00022475"/>
    </source>
</evidence>
<dbReference type="GO" id="GO:0005886">
    <property type="term" value="C:plasma membrane"/>
    <property type="evidence" value="ECO:0007669"/>
    <property type="project" value="UniProtKB-SubCell"/>
</dbReference>
<dbReference type="InterPro" id="IPR003362">
    <property type="entry name" value="Bact_transf"/>
</dbReference>
<evidence type="ECO:0000313" key="11">
    <source>
        <dbReference type="EMBL" id="QTQ14083.1"/>
    </source>
</evidence>
<dbReference type="AlphaFoldDB" id="A0A975IEN1"/>
<comment type="subcellular location">
    <subcellularLocation>
        <location evidence="2">Cell membrane</location>
    </subcellularLocation>
    <subcellularLocation>
        <location evidence="1">Membrane</location>
        <topology evidence="1">Multi-pass membrane protein</topology>
    </subcellularLocation>
</comment>
<sequence length="472" mass="53613">MTTDEYKAIFHQKYRWTSSFSSGIALMIVDCITIMLCICTTFFIINAVNHSLINFRSFVTYSIYLPFILIVFYFANLYPGIMLNPADEVRHLAICSTFSFIGIALSISVESDERTAIIIALILAAPVAAFLLPAMRELSRHMFAKRAWWGVPAVIYASGDSGDFVVSRLLKCPNFGYKPAVIINSEARQGQSFKGVPIFSNSDEVKQMIRELGIKVAILCDYTDETPDIRTNYRYTIYLPKVQPIIGNMHARELGGILGFSITHNLTKPECLLAKRAIDIFLLIVSSPLVIPLTLIIGLAVKFTSKGPVFYGHKRVGKDGKEIKCWKFRSMVMNADKMLDKILAESPEMRLEWEKDRKFTNDPRVTKLGKFLRRSSLDEIPQLWNILFGEMSFVGPRPVTESELGKYGKFSDFILSVKPGLSGMWQISGRSDTGYEERITLDTYYIQNWSVWLDIWIIIKTIWVVLRGKGAY</sequence>
<feature type="transmembrane region" description="Helical" evidence="9">
    <location>
        <begin position="58"/>
        <end position="79"/>
    </location>
</feature>
<accession>A0A975IEN1</accession>
<dbReference type="KEGG" id="tpav:HRQ91_06215"/>
<keyword evidence="4" id="KW-1003">Cell membrane</keyword>
<comment type="similarity">
    <text evidence="3">Belongs to the bacterial sugar transferase family.</text>
</comment>
<keyword evidence="8 9" id="KW-0472">Membrane</keyword>
<evidence type="ECO:0000256" key="6">
    <source>
        <dbReference type="ARBA" id="ARBA00022692"/>
    </source>
</evidence>
<evidence type="ECO:0000256" key="9">
    <source>
        <dbReference type="SAM" id="Phobius"/>
    </source>
</evidence>
<dbReference type="Proteomes" id="UP000671908">
    <property type="component" value="Chromosome"/>
</dbReference>
<dbReference type="Gene3D" id="3.40.50.720">
    <property type="entry name" value="NAD(P)-binding Rossmann-like Domain"/>
    <property type="match status" value="1"/>
</dbReference>
<dbReference type="PANTHER" id="PTHR30576">
    <property type="entry name" value="COLANIC BIOSYNTHESIS UDP-GLUCOSE LIPID CARRIER TRANSFERASE"/>
    <property type="match status" value="1"/>
</dbReference>
<name>A0A975IEN1_9SPIR</name>
<evidence type="ECO:0000259" key="10">
    <source>
        <dbReference type="Pfam" id="PF02397"/>
    </source>
</evidence>
<protein>
    <submittedName>
        <fullName evidence="11">Undecaprenyl-phosphate galactose phosphotransferase WbaP</fullName>
    </submittedName>
</protein>
<reference evidence="11 12" key="1">
    <citation type="journal article" date="2021" name="Microbiol. Resour. Announc.">
        <title>Complete Genome Sequences of Three Human Oral Treponema parvum Isolates.</title>
        <authorList>
            <person name="Zeng H."/>
            <person name="Watt R.M."/>
        </authorList>
    </citation>
    <scope>NUCLEOTIDE SEQUENCE [LARGE SCALE GENOMIC DNA]</scope>
    <source>
        <strain evidence="11 12">ATCC 700770</strain>
    </source>
</reference>
<dbReference type="GO" id="GO:0000271">
    <property type="term" value="P:polysaccharide biosynthetic process"/>
    <property type="evidence" value="ECO:0007669"/>
    <property type="project" value="InterPro"/>
</dbReference>